<sequence>MALTKNPGSRGLAAAETACGAAAGGATLSDVCELTERFYTARGSFPKTPVYQRAVELV</sequence>
<name>A0A0F8X3N0_9ZZZZ</name>
<feature type="non-terminal residue" evidence="1">
    <location>
        <position position="58"/>
    </location>
</feature>
<reference evidence="1" key="1">
    <citation type="journal article" date="2015" name="Nature">
        <title>Complex archaea that bridge the gap between prokaryotes and eukaryotes.</title>
        <authorList>
            <person name="Spang A."/>
            <person name="Saw J.H."/>
            <person name="Jorgensen S.L."/>
            <person name="Zaremba-Niedzwiedzka K."/>
            <person name="Martijn J."/>
            <person name="Lind A.E."/>
            <person name="van Eijk R."/>
            <person name="Schleper C."/>
            <person name="Guy L."/>
            <person name="Ettema T.J."/>
        </authorList>
    </citation>
    <scope>NUCLEOTIDE SEQUENCE</scope>
</reference>
<dbReference type="AlphaFoldDB" id="A0A0F8X3N0"/>
<organism evidence="1">
    <name type="scientific">marine sediment metagenome</name>
    <dbReference type="NCBI Taxonomy" id="412755"/>
    <lineage>
        <taxon>unclassified sequences</taxon>
        <taxon>metagenomes</taxon>
        <taxon>ecological metagenomes</taxon>
    </lineage>
</organism>
<protein>
    <submittedName>
        <fullName evidence="1">Uncharacterized protein</fullName>
    </submittedName>
</protein>
<proteinExistence type="predicted"/>
<comment type="caution">
    <text evidence="1">The sequence shown here is derived from an EMBL/GenBank/DDBJ whole genome shotgun (WGS) entry which is preliminary data.</text>
</comment>
<accession>A0A0F8X3N0</accession>
<dbReference type="EMBL" id="LAZR01065462">
    <property type="protein sequence ID" value="KKK55490.1"/>
    <property type="molecule type" value="Genomic_DNA"/>
</dbReference>
<gene>
    <name evidence="1" type="ORF">LCGC14_3074010</name>
</gene>
<evidence type="ECO:0000313" key="1">
    <source>
        <dbReference type="EMBL" id="KKK55490.1"/>
    </source>
</evidence>